<feature type="binding site" evidence="10">
    <location>
        <position position="127"/>
    </location>
    <ligand>
        <name>UDP-N-acetyl-alpha-D-glucosamine</name>
        <dbReference type="ChEBI" id="CHEBI:57705"/>
    </ligand>
</feature>
<dbReference type="PANTHER" id="PTHR21015:SF22">
    <property type="entry name" value="GLYCOSYLTRANSFERASE"/>
    <property type="match status" value="1"/>
</dbReference>
<comment type="function">
    <text evidence="10">Cell wall formation. Catalyzes the transfer of a GlcNAc subunit on undecaprenyl-pyrophosphoryl-MurNAc-pentapeptide (lipid intermediate I) to form undecaprenyl-pyrophosphoryl-MurNAc-(pentapeptide)GlcNAc (lipid intermediate II).</text>
</comment>
<feature type="domain" description="Glycosyltransferase family 28 N-terminal" evidence="12">
    <location>
        <begin position="9"/>
        <end position="143"/>
    </location>
</feature>
<dbReference type="Pfam" id="PF04101">
    <property type="entry name" value="Glyco_tran_28_C"/>
    <property type="match status" value="1"/>
</dbReference>
<accession>A0A1I5B532</accession>
<keyword evidence="9 10" id="KW-0961">Cell wall biogenesis/degradation</keyword>
<keyword evidence="3 10" id="KW-0328">Glycosyltransferase</keyword>
<comment type="pathway">
    <text evidence="10">Cell wall biogenesis; peptidoglycan biosynthesis.</text>
</comment>
<evidence type="ECO:0000256" key="8">
    <source>
        <dbReference type="ARBA" id="ARBA00023306"/>
    </source>
</evidence>
<gene>
    <name evidence="10" type="primary">murG</name>
    <name evidence="14" type="ORF">SAMN04487859_10766</name>
</gene>
<dbReference type="InterPro" id="IPR007235">
    <property type="entry name" value="Glyco_trans_28_C"/>
</dbReference>
<evidence type="ECO:0000256" key="11">
    <source>
        <dbReference type="SAM" id="Phobius"/>
    </source>
</evidence>
<keyword evidence="5 10" id="KW-0133">Cell shape</keyword>
<dbReference type="GO" id="GO:0005975">
    <property type="term" value="P:carbohydrate metabolic process"/>
    <property type="evidence" value="ECO:0007669"/>
    <property type="project" value="InterPro"/>
</dbReference>
<dbReference type="GO" id="GO:0009252">
    <property type="term" value="P:peptidoglycan biosynthetic process"/>
    <property type="evidence" value="ECO:0007669"/>
    <property type="project" value="UniProtKB-UniRule"/>
</dbReference>
<keyword evidence="4 10" id="KW-0808">Transferase</keyword>
<evidence type="ECO:0000313" key="15">
    <source>
        <dbReference type="Proteomes" id="UP000198599"/>
    </source>
</evidence>
<keyword evidence="7 10" id="KW-0472">Membrane</keyword>
<dbReference type="SUPFAM" id="SSF53756">
    <property type="entry name" value="UDP-Glycosyltransferase/glycogen phosphorylase"/>
    <property type="match status" value="1"/>
</dbReference>
<keyword evidence="11" id="KW-1133">Transmembrane helix</keyword>
<comment type="catalytic activity">
    <reaction evidence="10">
        <text>di-trans,octa-cis-undecaprenyl diphospho-N-acetyl-alpha-D-muramoyl-L-alanyl-D-glutamyl-meso-2,6-diaminopimeloyl-D-alanyl-D-alanine + UDP-N-acetyl-alpha-D-glucosamine = di-trans,octa-cis-undecaprenyl diphospho-[N-acetyl-alpha-D-glucosaminyl-(1-&gt;4)]-N-acetyl-alpha-D-muramoyl-L-alanyl-D-glutamyl-meso-2,6-diaminopimeloyl-D-alanyl-D-alanine + UDP + H(+)</text>
        <dbReference type="Rhea" id="RHEA:31227"/>
        <dbReference type="ChEBI" id="CHEBI:15378"/>
        <dbReference type="ChEBI" id="CHEBI:57705"/>
        <dbReference type="ChEBI" id="CHEBI:58223"/>
        <dbReference type="ChEBI" id="CHEBI:61387"/>
        <dbReference type="ChEBI" id="CHEBI:61388"/>
        <dbReference type="EC" id="2.4.1.227"/>
    </reaction>
</comment>
<dbReference type="OrthoDB" id="9808936at2"/>
<evidence type="ECO:0000313" key="14">
    <source>
        <dbReference type="EMBL" id="SFN69826.1"/>
    </source>
</evidence>
<feature type="binding site" evidence="10">
    <location>
        <position position="194"/>
    </location>
    <ligand>
        <name>UDP-N-acetyl-alpha-D-glucosamine</name>
        <dbReference type="ChEBI" id="CHEBI:57705"/>
    </ligand>
</feature>
<keyword evidence="8 10" id="KW-0131">Cell cycle</keyword>
<dbReference type="PANTHER" id="PTHR21015">
    <property type="entry name" value="UDP-N-ACETYLGLUCOSAMINE--N-ACETYLMURAMYL-(PENTAPEPTIDE) PYROPHOSPHORYL-UNDECAPRENOL N-ACETYLGLUCOSAMINE TRANSFERASE 1"/>
    <property type="match status" value="1"/>
</dbReference>
<dbReference type="Pfam" id="PF03033">
    <property type="entry name" value="Glyco_transf_28"/>
    <property type="match status" value="1"/>
</dbReference>
<dbReference type="AlphaFoldDB" id="A0A1I5B532"/>
<comment type="subcellular location">
    <subcellularLocation>
        <location evidence="10">Cell membrane</location>
        <topology evidence="10">Peripheral membrane protein</topology>
        <orientation evidence="10">Cytoplasmic side</orientation>
    </subcellularLocation>
</comment>
<dbReference type="CDD" id="cd03785">
    <property type="entry name" value="GT28_MurG"/>
    <property type="match status" value="1"/>
</dbReference>
<keyword evidence="6 10" id="KW-0573">Peptidoglycan synthesis</keyword>
<feature type="binding site" evidence="10">
    <location>
        <position position="295"/>
    </location>
    <ligand>
        <name>UDP-N-acetyl-alpha-D-glucosamine</name>
        <dbReference type="ChEBI" id="CHEBI:57705"/>
    </ligand>
</feature>
<dbReference type="UniPathway" id="UPA00219"/>
<feature type="binding site" evidence="10">
    <location>
        <begin position="15"/>
        <end position="17"/>
    </location>
    <ligand>
        <name>UDP-N-acetyl-alpha-D-glucosamine</name>
        <dbReference type="ChEBI" id="CHEBI:57705"/>
    </ligand>
</feature>
<evidence type="ECO:0000256" key="9">
    <source>
        <dbReference type="ARBA" id="ARBA00023316"/>
    </source>
</evidence>
<reference evidence="15" key="1">
    <citation type="submission" date="2016-10" db="EMBL/GenBank/DDBJ databases">
        <authorList>
            <person name="Varghese N."/>
            <person name="Submissions S."/>
        </authorList>
    </citation>
    <scope>NUCLEOTIDE SEQUENCE [LARGE SCALE GENOMIC DNA]</scope>
    <source>
        <strain evidence="15">DSM 28463</strain>
    </source>
</reference>
<dbReference type="GO" id="GO:0008360">
    <property type="term" value="P:regulation of cell shape"/>
    <property type="evidence" value="ECO:0007669"/>
    <property type="project" value="UniProtKB-KW"/>
</dbReference>
<keyword evidence="15" id="KW-1185">Reference proteome</keyword>
<dbReference type="RefSeq" id="WP_092836552.1">
    <property type="nucleotide sequence ID" value="NZ_FOVP01000007.1"/>
</dbReference>
<evidence type="ECO:0000259" key="12">
    <source>
        <dbReference type="Pfam" id="PF03033"/>
    </source>
</evidence>
<keyword evidence="2 10" id="KW-0132">Cell division</keyword>
<dbReference type="STRING" id="1005928.SAMN04487859_10766"/>
<dbReference type="Gene3D" id="3.40.50.2000">
    <property type="entry name" value="Glycogen Phosphorylase B"/>
    <property type="match status" value="2"/>
</dbReference>
<evidence type="ECO:0000256" key="5">
    <source>
        <dbReference type="ARBA" id="ARBA00022960"/>
    </source>
</evidence>
<dbReference type="HAMAP" id="MF_00033">
    <property type="entry name" value="MurG"/>
    <property type="match status" value="1"/>
</dbReference>
<feature type="transmembrane region" description="Helical" evidence="11">
    <location>
        <begin position="98"/>
        <end position="117"/>
    </location>
</feature>
<evidence type="ECO:0000256" key="3">
    <source>
        <dbReference type="ARBA" id="ARBA00022676"/>
    </source>
</evidence>
<name>A0A1I5B532_9RHOB</name>
<evidence type="ECO:0000256" key="10">
    <source>
        <dbReference type="HAMAP-Rule" id="MF_00033"/>
    </source>
</evidence>
<feature type="domain" description="Glycosyl transferase family 28 C-terminal" evidence="13">
    <location>
        <begin position="188"/>
        <end position="350"/>
    </location>
</feature>
<comment type="caution">
    <text evidence="10">Lacks conserved residue(s) required for the propagation of feature annotation.</text>
</comment>
<evidence type="ECO:0000259" key="13">
    <source>
        <dbReference type="Pfam" id="PF04101"/>
    </source>
</evidence>
<feature type="binding site" evidence="10">
    <location>
        <position position="167"/>
    </location>
    <ligand>
        <name>UDP-N-acetyl-alpha-D-glucosamine</name>
        <dbReference type="ChEBI" id="CHEBI:57705"/>
    </ligand>
</feature>
<evidence type="ECO:0000256" key="6">
    <source>
        <dbReference type="ARBA" id="ARBA00022984"/>
    </source>
</evidence>
<dbReference type="GO" id="GO:0005886">
    <property type="term" value="C:plasma membrane"/>
    <property type="evidence" value="ECO:0007669"/>
    <property type="project" value="UniProtKB-SubCell"/>
</dbReference>
<comment type="similarity">
    <text evidence="10">Belongs to the glycosyltransferase 28 family. MurG subfamily.</text>
</comment>
<keyword evidence="11" id="KW-0812">Transmembrane</keyword>
<sequence>MSERKPLLIIAAGGTGGHMFPAQALAEVMLRRGWRVKLSTDPRGARYTGGFPHSVEIEQVASATFARGGLVNKLLAPLHILGGVIGASTRMMRDRPDVVVGFGGYPSIPALAAAWILRRPRMVHEQNGVLGRVNRIFAKRVDVMACGTWPTDLPEGVEGVHVGNPVRAAVLERAGAGYITPGDYPMSILVIGGSQGARILSDVVPPAIAELPREILRNVRVSHQARDEDGDRVAQYYADQGIDADVQPFFRDVPRRMSEAQLVISRAGASSVADISVIGRPAILIPYAAATGDHQQANARGLTAAGAAILIPEKRLEVATLSEQIAAVLSNPQGALMMAQAALGCAQPDAPQQLADLVEELARKGATE</sequence>
<dbReference type="EMBL" id="FOVP01000007">
    <property type="protein sequence ID" value="SFN69826.1"/>
    <property type="molecule type" value="Genomic_DNA"/>
</dbReference>
<dbReference type="EC" id="2.4.1.227" evidence="10"/>
<dbReference type="GO" id="GO:0050511">
    <property type="term" value="F:undecaprenyldiphospho-muramoylpentapeptide beta-N-acetylglucosaminyltransferase activity"/>
    <property type="evidence" value="ECO:0007669"/>
    <property type="project" value="UniProtKB-UniRule"/>
</dbReference>
<organism evidence="14 15">
    <name type="scientific">Roseovarius lutimaris</name>
    <dbReference type="NCBI Taxonomy" id="1005928"/>
    <lineage>
        <taxon>Bacteria</taxon>
        <taxon>Pseudomonadati</taxon>
        <taxon>Pseudomonadota</taxon>
        <taxon>Alphaproteobacteria</taxon>
        <taxon>Rhodobacterales</taxon>
        <taxon>Roseobacteraceae</taxon>
        <taxon>Roseovarius</taxon>
    </lineage>
</organism>
<evidence type="ECO:0000256" key="1">
    <source>
        <dbReference type="ARBA" id="ARBA00022475"/>
    </source>
</evidence>
<dbReference type="GO" id="GO:0051301">
    <property type="term" value="P:cell division"/>
    <property type="evidence" value="ECO:0007669"/>
    <property type="project" value="UniProtKB-KW"/>
</dbReference>
<dbReference type="InterPro" id="IPR004276">
    <property type="entry name" value="GlycoTrans_28_N"/>
</dbReference>
<dbReference type="GO" id="GO:0051991">
    <property type="term" value="F:UDP-N-acetyl-D-glucosamine:N-acetylmuramoyl-L-alanyl-D-glutamyl-meso-2,6-diaminopimelyl-D-alanyl-D-alanine-diphosphoundecaprenol 4-beta-N-acetylglucosaminlytransferase activity"/>
    <property type="evidence" value="ECO:0007669"/>
    <property type="project" value="RHEA"/>
</dbReference>
<dbReference type="Proteomes" id="UP000198599">
    <property type="component" value="Unassembled WGS sequence"/>
</dbReference>
<evidence type="ECO:0000256" key="4">
    <source>
        <dbReference type="ARBA" id="ARBA00022679"/>
    </source>
</evidence>
<dbReference type="GO" id="GO:0071555">
    <property type="term" value="P:cell wall organization"/>
    <property type="evidence" value="ECO:0007669"/>
    <property type="project" value="UniProtKB-KW"/>
</dbReference>
<dbReference type="InterPro" id="IPR006009">
    <property type="entry name" value="GlcNAc_MurG"/>
</dbReference>
<keyword evidence="1 10" id="KW-1003">Cell membrane</keyword>
<evidence type="ECO:0000256" key="7">
    <source>
        <dbReference type="ARBA" id="ARBA00023136"/>
    </source>
</evidence>
<evidence type="ECO:0000256" key="2">
    <source>
        <dbReference type="ARBA" id="ARBA00022618"/>
    </source>
</evidence>
<proteinExistence type="inferred from homology"/>
<protein>
    <recommendedName>
        <fullName evidence="10">UDP-N-acetylglucosamine--N-acetylmuramyl-(pentapeptide) pyrophosphoryl-undecaprenol N-acetylglucosamine transferase</fullName>
        <ecNumber evidence="10">2.4.1.227</ecNumber>
    </recommendedName>
    <alternativeName>
        <fullName evidence="10">Undecaprenyl-PP-MurNAc-pentapeptide-UDPGlcNAc GlcNAc transferase</fullName>
    </alternativeName>
</protein>